<protein>
    <recommendedName>
        <fullName evidence="9">Serine hydroxymethyltransferase</fullName>
        <shortName evidence="9">SHMT</shortName>
        <shortName evidence="9">Serine methylase</shortName>
        <ecNumber evidence="9">2.1.2.1</ecNumber>
    </recommendedName>
</protein>
<dbReference type="EMBL" id="FQUM01000004">
    <property type="protein sequence ID" value="SHF25622.1"/>
    <property type="molecule type" value="Genomic_DNA"/>
</dbReference>
<dbReference type="HAMAP" id="MF_00051">
    <property type="entry name" value="SHMT"/>
    <property type="match status" value="1"/>
</dbReference>
<feature type="binding site" evidence="9">
    <location>
        <begin position="135"/>
        <end position="137"/>
    </location>
    <ligand>
        <name>(6S)-5,6,7,8-tetrahydrofolate</name>
        <dbReference type="ChEBI" id="CHEBI:57453"/>
    </ligand>
</feature>
<dbReference type="Proteomes" id="UP000184164">
    <property type="component" value="Unassembled WGS sequence"/>
</dbReference>
<feature type="domain" description="Serine hydroxymethyltransferase-like" evidence="11">
    <location>
        <begin position="21"/>
        <end position="411"/>
    </location>
</feature>
<dbReference type="UniPathway" id="UPA00288">
    <property type="reaction ID" value="UER01023"/>
</dbReference>
<evidence type="ECO:0000256" key="9">
    <source>
        <dbReference type="HAMAP-Rule" id="MF_00051"/>
    </source>
</evidence>
<evidence type="ECO:0000256" key="3">
    <source>
        <dbReference type="ARBA" id="ARBA00006376"/>
    </source>
</evidence>
<dbReference type="InterPro" id="IPR015421">
    <property type="entry name" value="PyrdxlP-dep_Trfase_major"/>
</dbReference>
<comment type="similarity">
    <text evidence="3 9">Belongs to the SHMT family.</text>
</comment>
<reference evidence="12 13" key="1">
    <citation type="submission" date="2016-11" db="EMBL/GenBank/DDBJ databases">
        <authorList>
            <person name="Jaros S."/>
            <person name="Januszkiewicz K."/>
            <person name="Wedrychowicz H."/>
        </authorList>
    </citation>
    <scope>NUCLEOTIDE SEQUENCE [LARGE SCALE GENOMIC DNA]</scope>
    <source>
        <strain evidence="12 13">DSM 26910</strain>
    </source>
</reference>
<dbReference type="GO" id="GO:0008168">
    <property type="term" value="F:methyltransferase activity"/>
    <property type="evidence" value="ECO:0007669"/>
    <property type="project" value="UniProtKB-KW"/>
</dbReference>
<dbReference type="EC" id="2.1.2.1" evidence="9"/>
<dbReference type="GO" id="GO:0035999">
    <property type="term" value="P:tetrahydrofolate interconversion"/>
    <property type="evidence" value="ECO:0007669"/>
    <property type="project" value="UniProtKB-UniRule"/>
</dbReference>
<feature type="modified residue" description="N6-(pyridoxal phosphate)lysine" evidence="9 10">
    <location>
        <position position="240"/>
    </location>
</feature>
<dbReference type="AlphaFoldDB" id="A0A1M5A715"/>
<dbReference type="InterPro" id="IPR039429">
    <property type="entry name" value="SHMT-like_dom"/>
</dbReference>
<comment type="cofactor">
    <cofactor evidence="1 9 10">
        <name>pyridoxal 5'-phosphate</name>
        <dbReference type="ChEBI" id="CHEBI:597326"/>
    </cofactor>
</comment>
<comment type="function">
    <text evidence="9">Catalyzes the reversible interconversion of serine and glycine with tetrahydrofolate (THF) serving as the one-carbon carrier. This reaction serves as the major source of one-carbon groups required for the biosynthesis of purines, thymidylate, methionine, and other important biomolecules. Also exhibits THF-independent aldolase activity toward beta-hydroxyamino acids, producing glycine and aldehydes, via a retro-aldol mechanism.</text>
</comment>
<comment type="subcellular location">
    <subcellularLocation>
        <location evidence="2 9">Cytoplasm</location>
    </subcellularLocation>
</comment>
<keyword evidence="7 9" id="KW-0808">Transferase</keyword>
<dbReference type="GO" id="GO:0032259">
    <property type="term" value="P:methylation"/>
    <property type="evidence" value="ECO:0007669"/>
    <property type="project" value="UniProtKB-KW"/>
</dbReference>
<accession>A0A1M5A715</accession>
<evidence type="ECO:0000256" key="2">
    <source>
        <dbReference type="ARBA" id="ARBA00004496"/>
    </source>
</evidence>
<dbReference type="GO" id="GO:0019264">
    <property type="term" value="P:glycine biosynthetic process from serine"/>
    <property type="evidence" value="ECO:0007669"/>
    <property type="project" value="UniProtKB-UniRule"/>
</dbReference>
<organism evidence="12 13">
    <name type="scientific">Mariniphaga anaerophila</name>
    <dbReference type="NCBI Taxonomy" id="1484053"/>
    <lineage>
        <taxon>Bacteria</taxon>
        <taxon>Pseudomonadati</taxon>
        <taxon>Bacteroidota</taxon>
        <taxon>Bacteroidia</taxon>
        <taxon>Marinilabiliales</taxon>
        <taxon>Prolixibacteraceae</taxon>
        <taxon>Mariniphaga</taxon>
    </lineage>
</organism>
<proteinExistence type="inferred from homology"/>
<feature type="binding site" evidence="9">
    <location>
        <position position="131"/>
    </location>
    <ligand>
        <name>(6S)-5,6,7,8-tetrahydrofolate</name>
        <dbReference type="ChEBI" id="CHEBI:57453"/>
    </ligand>
</feature>
<dbReference type="FunFam" id="3.40.640.10:FF:000001">
    <property type="entry name" value="Serine hydroxymethyltransferase"/>
    <property type="match status" value="1"/>
</dbReference>
<comment type="pathway">
    <text evidence="9">One-carbon metabolism; tetrahydrofolate interconversion.</text>
</comment>
<dbReference type="PANTHER" id="PTHR11680:SF35">
    <property type="entry name" value="SERINE HYDROXYMETHYLTRANSFERASE 1"/>
    <property type="match status" value="1"/>
</dbReference>
<dbReference type="InterPro" id="IPR001085">
    <property type="entry name" value="Ser_HO-MeTrfase"/>
</dbReference>
<comment type="catalytic activity">
    <reaction evidence="9">
        <text>(6R)-5,10-methylene-5,6,7,8-tetrahydrofolate + glycine + H2O = (6S)-5,6,7,8-tetrahydrofolate + L-serine</text>
        <dbReference type="Rhea" id="RHEA:15481"/>
        <dbReference type="ChEBI" id="CHEBI:15377"/>
        <dbReference type="ChEBI" id="CHEBI:15636"/>
        <dbReference type="ChEBI" id="CHEBI:33384"/>
        <dbReference type="ChEBI" id="CHEBI:57305"/>
        <dbReference type="ChEBI" id="CHEBI:57453"/>
        <dbReference type="EC" id="2.1.2.1"/>
    </reaction>
</comment>
<evidence type="ECO:0000256" key="4">
    <source>
        <dbReference type="ARBA" id="ARBA00011738"/>
    </source>
</evidence>
<evidence type="ECO:0000256" key="8">
    <source>
        <dbReference type="ARBA" id="ARBA00022898"/>
    </source>
</evidence>
<keyword evidence="6 9" id="KW-0554">One-carbon metabolism</keyword>
<keyword evidence="9" id="KW-0028">Amino-acid biosynthesis</keyword>
<dbReference type="STRING" id="1484053.SAMN05444274_104197"/>
<dbReference type="InterPro" id="IPR015422">
    <property type="entry name" value="PyrdxlP-dep_Trfase_small"/>
</dbReference>
<evidence type="ECO:0000313" key="12">
    <source>
        <dbReference type="EMBL" id="SHF25622.1"/>
    </source>
</evidence>
<dbReference type="Gene3D" id="3.40.640.10">
    <property type="entry name" value="Type I PLP-dependent aspartate aminotransferase-like (Major domain)"/>
    <property type="match status" value="1"/>
</dbReference>
<evidence type="ECO:0000256" key="10">
    <source>
        <dbReference type="PIRSR" id="PIRSR000412-50"/>
    </source>
</evidence>
<dbReference type="InterPro" id="IPR049943">
    <property type="entry name" value="Ser_HO-MeTrfase-like"/>
</dbReference>
<dbReference type="PROSITE" id="PS00096">
    <property type="entry name" value="SHMT"/>
    <property type="match status" value="1"/>
</dbReference>
<evidence type="ECO:0000313" key="13">
    <source>
        <dbReference type="Proteomes" id="UP000184164"/>
    </source>
</evidence>
<dbReference type="UniPathway" id="UPA00193"/>
<comment type="subunit">
    <text evidence="4 9">Homodimer.</text>
</comment>
<comment type="caution">
    <text evidence="9">Lacks conserved residue(s) required for the propagation of feature annotation.</text>
</comment>
<evidence type="ECO:0000256" key="1">
    <source>
        <dbReference type="ARBA" id="ARBA00001933"/>
    </source>
</evidence>
<evidence type="ECO:0000259" key="11">
    <source>
        <dbReference type="Pfam" id="PF00464"/>
    </source>
</evidence>
<comment type="pathway">
    <text evidence="9">Amino-acid biosynthesis; glycine biosynthesis; glycine from L-serine: step 1/1.</text>
</comment>
<dbReference type="SUPFAM" id="SSF53383">
    <property type="entry name" value="PLP-dependent transferases"/>
    <property type="match status" value="1"/>
</dbReference>
<dbReference type="GO" id="GO:0030170">
    <property type="term" value="F:pyridoxal phosphate binding"/>
    <property type="evidence" value="ECO:0007669"/>
    <property type="project" value="UniProtKB-UniRule"/>
</dbReference>
<dbReference type="GO" id="GO:0005829">
    <property type="term" value="C:cytosol"/>
    <property type="evidence" value="ECO:0007669"/>
    <property type="project" value="TreeGrafter"/>
</dbReference>
<keyword evidence="5 9" id="KW-0963">Cytoplasm</keyword>
<dbReference type="Pfam" id="PF00464">
    <property type="entry name" value="SHMT"/>
    <property type="match status" value="1"/>
</dbReference>
<dbReference type="NCBIfam" id="NF000586">
    <property type="entry name" value="PRK00011.1"/>
    <property type="match status" value="1"/>
</dbReference>
<dbReference type="CDD" id="cd00378">
    <property type="entry name" value="SHMT"/>
    <property type="match status" value="1"/>
</dbReference>
<name>A0A1M5A715_9BACT</name>
<dbReference type="InterPro" id="IPR015424">
    <property type="entry name" value="PyrdxlP-dep_Trfase"/>
</dbReference>
<dbReference type="GO" id="GO:0004372">
    <property type="term" value="F:glycine hydroxymethyltransferase activity"/>
    <property type="evidence" value="ECO:0007669"/>
    <property type="project" value="UniProtKB-UniRule"/>
</dbReference>
<keyword evidence="12" id="KW-0489">Methyltransferase</keyword>
<keyword evidence="13" id="KW-1185">Reference proteome</keyword>
<evidence type="ECO:0000256" key="6">
    <source>
        <dbReference type="ARBA" id="ARBA00022563"/>
    </source>
</evidence>
<dbReference type="PIRSF" id="PIRSF000412">
    <property type="entry name" value="SHMT"/>
    <property type="match status" value="1"/>
</dbReference>
<gene>
    <name evidence="9" type="primary">glyA</name>
    <name evidence="12" type="ORF">SAMN05444274_104197</name>
</gene>
<sequence>MAFLNCVTFGLNFKVYAQMKRDTLVFDIIQKEHERQLGGIELIASENFVSNQVLEAMGSVMTNKYAEGYPGRRYYGGCQFVDMTEQLAIDRIKELYGAEWANVQPHSGAQANAAVLSVILKPGDTFLGLDLSHGGHLSHGSLVNSSGILYKPVAYRVKEDTGLVDYDEMEALALEHKPKLIIGGASAYSREWDYKRMREIADKVGALMMIDMAHPAGLIAAELLNNPVKYAHVVTSTTHKTLRGPRGGIILMGKDFENPWGIKTPKGVVRTMSSLFDSAVFPGQQGGPLEHVIAAKAVAFGEALAPEFKDYQKQVKKNAQTMAKAFIDLGYNVVSGGTDNHSMLIDLRSKFPEITGKQVENTLVQAHITANKNMVPFDSRSPFQTSGLRVGTPAITTRGLKEDLMPVIVQLIDDVISNIEDEKVLKAVGEKVHQMMKDFPLFAY</sequence>
<dbReference type="Gene3D" id="3.90.1150.10">
    <property type="entry name" value="Aspartate Aminotransferase, domain 1"/>
    <property type="match status" value="1"/>
</dbReference>
<dbReference type="PANTHER" id="PTHR11680">
    <property type="entry name" value="SERINE HYDROXYMETHYLTRANSFERASE"/>
    <property type="match status" value="1"/>
</dbReference>
<evidence type="ECO:0000256" key="5">
    <source>
        <dbReference type="ARBA" id="ARBA00022490"/>
    </source>
</evidence>
<keyword evidence="8 9" id="KW-0663">Pyridoxal phosphate</keyword>
<evidence type="ECO:0000256" key="7">
    <source>
        <dbReference type="ARBA" id="ARBA00022679"/>
    </source>
</evidence>
<feature type="binding site" evidence="9">
    <location>
        <begin position="381"/>
        <end position="383"/>
    </location>
    <ligand>
        <name>(6S)-5,6,7,8-tetrahydrofolate</name>
        <dbReference type="ChEBI" id="CHEBI:57453"/>
    </ligand>
</feature>
<dbReference type="InterPro" id="IPR019798">
    <property type="entry name" value="Ser_HO-MeTrfase_PLP_BS"/>
</dbReference>
<feature type="site" description="Plays an important role in substrate specificity" evidence="9">
    <location>
        <position position="239"/>
    </location>
</feature>